<proteinExistence type="predicted"/>
<dbReference type="InterPro" id="IPR000008">
    <property type="entry name" value="C2_dom"/>
</dbReference>
<feature type="compositionally biased region" description="Polar residues" evidence="2">
    <location>
        <begin position="721"/>
        <end position="730"/>
    </location>
</feature>
<dbReference type="SMART" id="SM00323">
    <property type="entry name" value="RasGAP"/>
    <property type="match status" value="1"/>
</dbReference>
<keyword evidence="6" id="KW-1185">Reference proteome</keyword>
<evidence type="ECO:0000256" key="2">
    <source>
        <dbReference type="SAM" id="MobiDB-lite"/>
    </source>
</evidence>
<feature type="region of interest" description="Disordered" evidence="2">
    <location>
        <begin position="719"/>
        <end position="781"/>
    </location>
</feature>
<feature type="domain" description="Ras-GAP" evidence="4">
    <location>
        <begin position="367"/>
        <end position="571"/>
    </location>
</feature>
<dbReference type="PROSITE" id="PS50018">
    <property type="entry name" value="RAS_GTPASE_ACTIV_2"/>
    <property type="match status" value="1"/>
</dbReference>
<dbReference type="Gene3D" id="1.10.506.10">
    <property type="entry name" value="GTPase Activation - p120gap, domain 1"/>
    <property type="match status" value="1"/>
</dbReference>
<evidence type="ECO:0000313" key="5">
    <source>
        <dbReference type="EMBL" id="KAJ3734855.1"/>
    </source>
</evidence>
<feature type="compositionally biased region" description="Basic residues" evidence="2">
    <location>
        <begin position="828"/>
        <end position="839"/>
    </location>
</feature>
<dbReference type="InterPro" id="IPR001936">
    <property type="entry name" value="RasGAP_dom"/>
</dbReference>
<feature type="compositionally biased region" description="Low complexity" evidence="2">
    <location>
        <begin position="808"/>
        <end position="821"/>
    </location>
</feature>
<evidence type="ECO:0000256" key="1">
    <source>
        <dbReference type="ARBA" id="ARBA00022468"/>
    </source>
</evidence>
<feature type="region of interest" description="Disordered" evidence="2">
    <location>
        <begin position="797"/>
        <end position="839"/>
    </location>
</feature>
<protein>
    <submittedName>
        <fullName evidence="5">GTPase activating protein</fullName>
    </submittedName>
</protein>
<gene>
    <name evidence="5" type="ORF">DFJ43DRAFT_108318</name>
</gene>
<dbReference type="InterPro" id="IPR035892">
    <property type="entry name" value="C2_domain_sf"/>
</dbReference>
<dbReference type="AlphaFoldDB" id="A0AA38JQW6"/>
<dbReference type="PANTHER" id="PTHR10194:SF60">
    <property type="entry name" value="RAS GTPASE-ACTIVATING PROTEIN RASKOL"/>
    <property type="match status" value="1"/>
</dbReference>
<dbReference type="InterPro" id="IPR039360">
    <property type="entry name" value="Ras_GTPase"/>
</dbReference>
<comment type="caution">
    <text evidence="5">The sequence shown here is derived from an EMBL/GenBank/DDBJ whole genome shotgun (WGS) entry which is preliminary data.</text>
</comment>
<reference evidence="5" key="1">
    <citation type="submission" date="2022-08" db="EMBL/GenBank/DDBJ databases">
        <authorList>
            <consortium name="DOE Joint Genome Institute"/>
            <person name="Min B."/>
            <person name="Sierra-Patev S."/>
            <person name="Naranjo-Ortiz M."/>
            <person name="Looney B."/>
            <person name="Konkel Z."/>
            <person name="Slot J.C."/>
            <person name="Sakamoto Y."/>
            <person name="Steenwyk J.L."/>
            <person name="Rokas A."/>
            <person name="Carro J."/>
            <person name="Camarero S."/>
            <person name="Ferreira P."/>
            <person name="Molpeceres G."/>
            <person name="Ruiz-duenas F.J."/>
            <person name="Serrano A."/>
            <person name="Henrissat B."/>
            <person name="Drula E."/>
            <person name="Hughes K.W."/>
            <person name="Mata J.L."/>
            <person name="Ishikawa N.K."/>
            <person name="Vargas-Isla R."/>
            <person name="Ushijima S."/>
            <person name="Smith C.A."/>
            <person name="Ahrendt S."/>
            <person name="Andreopoulos W."/>
            <person name="He G."/>
            <person name="LaButti K."/>
            <person name="Lipzen A."/>
            <person name="Ng V."/>
            <person name="Riley R."/>
            <person name="Sandor L."/>
            <person name="Barry K."/>
            <person name="Martinez A.T."/>
            <person name="Xiao Y."/>
            <person name="Gibbons J.G."/>
            <person name="Terashima K."/>
            <person name="Hibbett D.S."/>
            <person name="Grigoriev I.V."/>
        </authorList>
    </citation>
    <scope>NUCLEOTIDE SEQUENCE</scope>
    <source>
        <strain evidence="5">ET3784</strain>
    </source>
</reference>
<evidence type="ECO:0000313" key="6">
    <source>
        <dbReference type="Proteomes" id="UP001176059"/>
    </source>
</evidence>
<dbReference type="Gene3D" id="2.60.40.150">
    <property type="entry name" value="C2 domain"/>
    <property type="match status" value="1"/>
</dbReference>
<dbReference type="SMART" id="SM00239">
    <property type="entry name" value="C2"/>
    <property type="match status" value="1"/>
</dbReference>
<dbReference type="Pfam" id="PF00168">
    <property type="entry name" value="C2"/>
    <property type="match status" value="1"/>
</dbReference>
<evidence type="ECO:0000259" key="4">
    <source>
        <dbReference type="PROSITE" id="PS50018"/>
    </source>
</evidence>
<name>A0AA38JQW6_9AGAR</name>
<dbReference type="Pfam" id="PF00616">
    <property type="entry name" value="RasGAP"/>
    <property type="match status" value="1"/>
</dbReference>
<dbReference type="PANTHER" id="PTHR10194">
    <property type="entry name" value="RAS GTPASE-ACTIVATING PROTEINS"/>
    <property type="match status" value="1"/>
</dbReference>
<keyword evidence="1" id="KW-0343">GTPase activation</keyword>
<feature type="compositionally biased region" description="Polar residues" evidence="2">
    <location>
        <begin position="759"/>
        <end position="769"/>
    </location>
</feature>
<feature type="domain" description="C2" evidence="3">
    <location>
        <begin position="177"/>
        <end position="309"/>
    </location>
</feature>
<dbReference type="EMBL" id="JANVFO010000012">
    <property type="protein sequence ID" value="KAJ3734855.1"/>
    <property type="molecule type" value="Genomic_DNA"/>
</dbReference>
<accession>A0AA38JQW6</accession>
<reference evidence="5" key="2">
    <citation type="journal article" date="2023" name="Proc. Natl. Acad. Sci. U.S.A.">
        <title>A global phylogenomic analysis of the shiitake genus Lentinula.</title>
        <authorList>
            <person name="Sierra-Patev S."/>
            <person name="Min B."/>
            <person name="Naranjo-Ortiz M."/>
            <person name="Looney B."/>
            <person name="Konkel Z."/>
            <person name="Slot J.C."/>
            <person name="Sakamoto Y."/>
            <person name="Steenwyk J.L."/>
            <person name="Rokas A."/>
            <person name="Carro J."/>
            <person name="Camarero S."/>
            <person name="Ferreira P."/>
            <person name="Molpeceres G."/>
            <person name="Ruiz-Duenas F.J."/>
            <person name="Serrano A."/>
            <person name="Henrissat B."/>
            <person name="Drula E."/>
            <person name="Hughes K.W."/>
            <person name="Mata J.L."/>
            <person name="Ishikawa N.K."/>
            <person name="Vargas-Isla R."/>
            <person name="Ushijima S."/>
            <person name="Smith C.A."/>
            <person name="Donoghue J."/>
            <person name="Ahrendt S."/>
            <person name="Andreopoulos W."/>
            <person name="He G."/>
            <person name="LaButti K."/>
            <person name="Lipzen A."/>
            <person name="Ng V."/>
            <person name="Riley R."/>
            <person name="Sandor L."/>
            <person name="Barry K."/>
            <person name="Martinez A.T."/>
            <person name="Xiao Y."/>
            <person name="Gibbons J.G."/>
            <person name="Terashima K."/>
            <person name="Grigoriev I.V."/>
            <person name="Hibbett D."/>
        </authorList>
    </citation>
    <scope>NUCLEOTIDE SEQUENCE</scope>
    <source>
        <strain evidence="5">ET3784</strain>
    </source>
</reference>
<dbReference type="SUPFAM" id="SSF49562">
    <property type="entry name" value="C2 domain (Calcium/lipid-binding domain, CaLB)"/>
    <property type="match status" value="1"/>
</dbReference>
<sequence length="839" mass="94791">MESWGEVEQSGDSKEFIVSAQLHISAAAAVALRKPLNPRKKGDKRESVKQLIGNVDDKKLKEKSSWLSGSKGPSSRGQWRSATCKLSEQGDRCLLNIYVDESIMWCTAYIHLLNQTDIREASASLFFRKDCLSIHCAAGKRWAASSTLEEPIYLQFNSTNACNTWLALLRSYALPEIYGRWFFPAEGGSYRMWRQVDLTVIQGRNLGNNKPFEVLDEDGNDSASEPDPIDLDVYCEILLNKTSCARTTVKKGIGSPQWHEIFVLSDLPPFEGLDIWVWREKKHFKPSVLGTVRIALNNFRRGEAVEGWFPVLQSGSIASDIQVGELRMKIRVDEEIILPYSAYHKLLKTFRARNFLDWMSDFETKLKLKTIGWQMMAISIANNTAIEQVQELAHREVDGSQSSHTTLFRGNTILTKIVELCMKYYGKAFLEASVGPVIRRLIAEKVAIEVDPMRTPKGAKEAEKGLELLLNWCQEFWKQIYSVREECPPEMRRLFCTIRELVEERFSSSGNSAIQAKHDLRWQGVSAFCFLRFIVPAILNPHLFHLYPGLPSPPVQRSLTLIAKVIQSLANLNQTVQKEEFMRGVKHFLAENSPAMVDYIVVVSTPVKDFRSGKMADWHERSNVINALKLRASSMPILYRESIPLLPHTLDVPRQLAIVTSAVIRHSQAYFTEDRPSAEDEELHEFCARCFEVEEQALQRVSQLAAQLSANQQRRHFSYPYPSTSSIFTQPSSPGPPSSPSSRRADRPATAPDAENSRTRLISESTNSLAVPPSSPSHPITFQSRNKLLHFKSSSTDSIGSRFAKDAPSSPSILVSTSSSVDIDDPKRKRGLLRGIWRR</sequence>
<organism evidence="5 6">
    <name type="scientific">Lentinula guzmanii</name>
    <dbReference type="NCBI Taxonomy" id="2804957"/>
    <lineage>
        <taxon>Eukaryota</taxon>
        <taxon>Fungi</taxon>
        <taxon>Dikarya</taxon>
        <taxon>Basidiomycota</taxon>
        <taxon>Agaricomycotina</taxon>
        <taxon>Agaricomycetes</taxon>
        <taxon>Agaricomycetidae</taxon>
        <taxon>Agaricales</taxon>
        <taxon>Marasmiineae</taxon>
        <taxon>Omphalotaceae</taxon>
        <taxon>Lentinula</taxon>
    </lineage>
</organism>
<evidence type="ECO:0000259" key="3">
    <source>
        <dbReference type="PROSITE" id="PS50004"/>
    </source>
</evidence>
<dbReference type="SUPFAM" id="SSF48350">
    <property type="entry name" value="GTPase activation domain, GAP"/>
    <property type="match status" value="1"/>
</dbReference>
<dbReference type="CDD" id="cd05137">
    <property type="entry name" value="RasGAP_CLA2_BUD2"/>
    <property type="match status" value="1"/>
</dbReference>
<dbReference type="PROSITE" id="PS50004">
    <property type="entry name" value="C2"/>
    <property type="match status" value="1"/>
</dbReference>
<dbReference type="InterPro" id="IPR008936">
    <property type="entry name" value="Rho_GTPase_activation_prot"/>
</dbReference>
<dbReference type="GO" id="GO:0005096">
    <property type="term" value="F:GTPase activator activity"/>
    <property type="evidence" value="ECO:0007669"/>
    <property type="project" value="UniProtKB-KW"/>
</dbReference>
<dbReference type="Proteomes" id="UP001176059">
    <property type="component" value="Unassembled WGS sequence"/>
</dbReference>